<protein>
    <submittedName>
        <fullName evidence="2">Uncharacterized protein</fullName>
    </submittedName>
</protein>
<evidence type="ECO:0000256" key="1">
    <source>
        <dbReference type="SAM" id="MobiDB-lite"/>
    </source>
</evidence>
<evidence type="ECO:0000313" key="3">
    <source>
        <dbReference type="Proteomes" id="UP000831019"/>
    </source>
</evidence>
<dbReference type="RefSeq" id="WP_276521392.1">
    <property type="nucleotide sequence ID" value="NZ_CP085144.1"/>
</dbReference>
<organism evidence="2 3">
    <name type="scientific">Sulfitobacter dubius</name>
    <dbReference type="NCBI Taxonomy" id="218673"/>
    <lineage>
        <taxon>Bacteria</taxon>
        <taxon>Pseudomonadati</taxon>
        <taxon>Pseudomonadota</taxon>
        <taxon>Alphaproteobacteria</taxon>
        <taxon>Rhodobacterales</taxon>
        <taxon>Roseobacteraceae</taxon>
        <taxon>Sulfitobacter</taxon>
    </lineage>
</organism>
<evidence type="ECO:0000313" key="2">
    <source>
        <dbReference type="EMBL" id="UOA14507.1"/>
    </source>
</evidence>
<feature type="compositionally biased region" description="Low complexity" evidence="1">
    <location>
        <begin position="29"/>
        <end position="40"/>
    </location>
</feature>
<proteinExistence type="predicted"/>
<sequence>MSNRGFDEYGAYGENNGPLPPIKPGGAGKANTNKGTKGKA</sequence>
<keyword evidence="3" id="KW-1185">Reference proteome</keyword>
<dbReference type="EMBL" id="CP085144">
    <property type="protein sequence ID" value="UOA14507.1"/>
    <property type="molecule type" value="Genomic_DNA"/>
</dbReference>
<feature type="region of interest" description="Disordered" evidence="1">
    <location>
        <begin position="1"/>
        <end position="40"/>
    </location>
</feature>
<dbReference type="Proteomes" id="UP000831019">
    <property type="component" value="Chromosome"/>
</dbReference>
<name>A0ABY3ZIL8_9RHOB</name>
<gene>
    <name evidence="2" type="ORF">DSM109990_01313</name>
</gene>
<accession>A0ABY3ZIL8</accession>
<reference evidence="3" key="1">
    <citation type="journal article" date="2022" name="Microorganisms">
        <title>Beyond the ABCs#Discovery of Three New Plasmid Types in Rhodobacterales (RepQ, RepY, RepW).</title>
        <authorList>
            <person name="Freese H.M."/>
            <person name="Ringel V."/>
            <person name="Overmann J."/>
            <person name="Petersen J."/>
        </authorList>
    </citation>
    <scope>NUCLEOTIDE SEQUENCE [LARGE SCALE GENOMIC DNA]</scope>
    <source>
        <strain evidence="3">DSM 109990</strain>
    </source>
</reference>